<dbReference type="Proteomes" id="UP001396334">
    <property type="component" value="Unassembled WGS sequence"/>
</dbReference>
<comment type="caution">
    <text evidence="1">The sequence shown here is derived from an EMBL/GenBank/DDBJ whole genome shotgun (WGS) entry which is preliminary data.</text>
</comment>
<evidence type="ECO:0000313" key="2">
    <source>
        <dbReference type="Proteomes" id="UP001396334"/>
    </source>
</evidence>
<evidence type="ECO:0000313" key="1">
    <source>
        <dbReference type="EMBL" id="KAK9001535.1"/>
    </source>
</evidence>
<keyword evidence="2" id="KW-1185">Reference proteome</keyword>
<name>A0ABR2QLT4_9ROSI</name>
<organism evidence="1 2">
    <name type="scientific">Hibiscus sabdariffa</name>
    <name type="common">roselle</name>
    <dbReference type="NCBI Taxonomy" id="183260"/>
    <lineage>
        <taxon>Eukaryota</taxon>
        <taxon>Viridiplantae</taxon>
        <taxon>Streptophyta</taxon>
        <taxon>Embryophyta</taxon>
        <taxon>Tracheophyta</taxon>
        <taxon>Spermatophyta</taxon>
        <taxon>Magnoliopsida</taxon>
        <taxon>eudicotyledons</taxon>
        <taxon>Gunneridae</taxon>
        <taxon>Pentapetalae</taxon>
        <taxon>rosids</taxon>
        <taxon>malvids</taxon>
        <taxon>Malvales</taxon>
        <taxon>Malvaceae</taxon>
        <taxon>Malvoideae</taxon>
        <taxon>Hibiscus</taxon>
    </lineage>
</organism>
<dbReference type="EMBL" id="JBBPBN010000036">
    <property type="protein sequence ID" value="KAK9001535.1"/>
    <property type="molecule type" value="Genomic_DNA"/>
</dbReference>
<proteinExistence type="predicted"/>
<protein>
    <submittedName>
        <fullName evidence="1">Uncharacterized protein</fullName>
    </submittedName>
</protein>
<accession>A0ABR2QLT4</accession>
<sequence length="179" mass="20302">MMGRSAIELVRDFLGLRNNLGLKLKLAALSLATETMLSLFDQASSYFSEKKSFICGAEEMTTIGEVNLEAQRRQWRFSDDSRTLPGGRIVLTVKHGSQMWDFECESLGGGVYCISGSAWGSFVRQNMNYMLTLYAKEDDEDFHRIRLRKLTELASFKESLPRISQKSLDRRMDVSCSSS</sequence>
<reference evidence="1 2" key="1">
    <citation type="journal article" date="2024" name="G3 (Bethesda)">
        <title>Genome assembly of Hibiscus sabdariffa L. provides insights into metabolisms of medicinal natural products.</title>
        <authorList>
            <person name="Kim T."/>
        </authorList>
    </citation>
    <scope>NUCLEOTIDE SEQUENCE [LARGE SCALE GENOMIC DNA]</scope>
    <source>
        <strain evidence="1">TK-2024</strain>
        <tissue evidence="1">Old leaves</tissue>
    </source>
</reference>
<gene>
    <name evidence="1" type="ORF">V6N11_083317</name>
</gene>